<dbReference type="GO" id="GO:0035438">
    <property type="term" value="F:cyclic-di-GMP binding"/>
    <property type="evidence" value="ECO:0007669"/>
    <property type="project" value="InterPro"/>
</dbReference>
<evidence type="ECO:0000313" key="4">
    <source>
        <dbReference type="Proteomes" id="UP000518300"/>
    </source>
</evidence>
<dbReference type="AlphaFoldDB" id="A0A848LFL6"/>
<proteinExistence type="predicted"/>
<sequence>MKDARPAAAGGAPSARNAAAGGAPSAREAAGSASAARGAPAGAAPAARNAAAARESAARAPAGGASPARESTSTAVDSRPAAEAPPARAPLAPLIEMNQGEAEHRQFPRAQLATRFEVWVDGEDGERRFGASLTSVNVSVSGAFLESTFYLPLGTVLGVRFSLEPGAPPVQARAEIVREERADGPDGRSGFGIRFLDFSGQTEVALARLFVGMRLRAFAEDYLKSQRARSLPNELERVVDVLAAWELLKATTSVTDPWQGG</sequence>
<comment type="caution">
    <text evidence="3">The sequence shown here is derived from an EMBL/GenBank/DDBJ whole genome shotgun (WGS) entry which is preliminary data.</text>
</comment>
<reference evidence="3 4" key="1">
    <citation type="submission" date="2020-04" db="EMBL/GenBank/DDBJ databases">
        <title>Draft genome of Pyxidicoccus fallax type strain.</title>
        <authorList>
            <person name="Whitworth D.E."/>
        </authorList>
    </citation>
    <scope>NUCLEOTIDE SEQUENCE [LARGE SCALE GENOMIC DNA]</scope>
    <source>
        <strain evidence="3 4">DSM 14698</strain>
    </source>
</reference>
<dbReference type="Gene3D" id="2.40.10.220">
    <property type="entry name" value="predicted glycosyltransferase like domains"/>
    <property type="match status" value="1"/>
</dbReference>
<keyword evidence="4" id="KW-1185">Reference proteome</keyword>
<accession>A0A848LFL6</accession>
<feature type="region of interest" description="Disordered" evidence="1">
    <location>
        <begin position="1"/>
        <end position="91"/>
    </location>
</feature>
<dbReference type="InterPro" id="IPR009875">
    <property type="entry name" value="PilZ_domain"/>
</dbReference>
<protein>
    <submittedName>
        <fullName evidence="3">PilZ domain-containing protein</fullName>
    </submittedName>
</protein>
<evidence type="ECO:0000259" key="2">
    <source>
        <dbReference type="Pfam" id="PF07238"/>
    </source>
</evidence>
<feature type="compositionally biased region" description="Low complexity" evidence="1">
    <location>
        <begin position="1"/>
        <end position="71"/>
    </location>
</feature>
<gene>
    <name evidence="3" type="ORF">HG543_20825</name>
</gene>
<evidence type="ECO:0000313" key="3">
    <source>
        <dbReference type="EMBL" id="NMO17284.1"/>
    </source>
</evidence>
<evidence type="ECO:0000256" key="1">
    <source>
        <dbReference type="SAM" id="MobiDB-lite"/>
    </source>
</evidence>
<dbReference type="SUPFAM" id="SSF141371">
    <property type="entry name" value="PilZ domain-like"/>
    <property type="match status" value="1"/>
</dbReference>
<feature type="compositionally biased region" description="Low complexity" evidence="1">
    <location>
        <begin position="79"/>
        <end position="91"/>
    </location>
</feature>
<dbReference type="EMBL" id="JABBJJ010000094">
    <property type="protein sequence ID" value="NMO17284.1"/>
    <property type="molecule type" value="Genomic_DNA"/>
</dbReference>
<organism evidence="3 4">
    <name type="scientific">Pyxidicoccus fallax</name>
    <dbReference type="NCBI Taxonomy" id="394095"/>
    <lineage>
        <taxon>Bacteria</taxon>
        <taxon>Pseudomonadati</taxon>
        <taxon>Myxococcota</taxon>
        <taxon>Myxococcia</taxon>
        <taxon>Myxococcales</taxon>
        <taxon>Cystobacterineae</taxon>
        <taxon>Myxococcaceae</taxon>
        <taxon>Pyxidicoccus</taxon>
    </lineage>
</organism>
<dbReference type="Pfam" id="PF07238">
    <property type="entry name" value="PilZ"/>
    <property type="match status" value="1"/>
</dbReference>
<dbReference type="Proteomes" id="UP000518300">
    <property type="component" value="Unassembled WGS sequence"/>
</dbReference>
<name>A0A848LFL6_9BACT</name>
<feature type="domain" description="PilZ" evidence="2">
    <location>
        <begin position="104"/>
        <end position="210"/>
    </location>
</feature>